<accession>A0A5C3N3C0</accession>
<evidence type="ECO:0000256" key="1">
    <source>
        <dbReference type="ARBA" id="ARBA00004191"/>
    </source>
</evidence>
<dbReference type="Proteomes" id="UP000305948">
    <property type="component" value="Unassembled WGS sequence"/>
</dbReference>
<organism evidence="8 9">
    <name type="scientific">Heliocybe sulcata</name>
    <dbReference type="NCBI Taxonomy" id="5364"/>
    <lineage>
        <taxon>Eukaryota</taxon>
        <taxon>Fungi</taxon>
        <taxon>Dikarya</taxon>
        <taxon>Basidiomycota</taxon>
        <taxon>Agaricomycotina</taxon>
        <taxon>Agaricomycetes</taxon>
        <taxon>Gloeophyllales</taxon>
        <taxon>Gloeophyllaceae</taxon>
        <taxon>Heliocybe</taxon>
    </lineage>
</organism>
<feature type="compositionally biased region" description="Low complexity" evidence="7">
    <location>
        <begin position="1"/>
        <end position="69"/>
    </location>
</feature>
<evidence type="ECO:0000313" key="9">
    <source>
        <dbReference type="Proteomes" id="UP000305948"/>
    </source>
</evidence>
<dbReference type="GO" id="GO:0009277">
    <property type="term" value="C:fungal-type cell wall"/>
    <property type="evidence" value="ECO:0007669"/>
    <property type="project" value="InterPro"/>
</dbReference>
<keyword evidence="5 6" id="KW-1015">Disulfide bond</keyword>
<evidence type="ECO:0000256" key="5">
    <source>
        <dbReference type="ARBA" id="ARBA00023157"/>
    </source>
</evidence>
<feature type="compositionally biased region" description="Polar residues" evidence="7">
    <location>
        <begin position="70"/>
        <end position="86"/>
    </location>
</feature>
<dbReference type="EMBL" id="ML213511">
    <property type="protein sequence ID" value="TFK51495.1"/>
    <property type="molecule type" value="Genomic_DNA"/>
</dbReference>
<keyword evidence="9" id="KW-1185">Reference proteome</keyword>
<dbReference type="CDD" id="cd23507">
    <property type="entry name" value="hydrophobin_I"/>
    <property type="match status" value="1"/>
</dbReference>
<sequence>MLSSDADAAPTPSDDDTSASATPTTPTDDGSSATPTASPTTTSSSSDDTATSTSSSPTPSPTDSDTSSPNGQCNSGTPQCCQSVTTASDPAASGLLDMLDLTVDPNSLVGLRCTVGLDNCQAQPVCCENTQQNGLINIGCTNIAL</sequence>
<dbReference type="OrthoDB" id="4225815at2759"/>
<name>A0A5C3N3C0_9AGAM</name>
<evidence type="ECO:0000256" key="6">
    <source>
        <dbReference type="RuleBase" id="RU365009"/>
    </source>
</evidence>
<dbReference type="SMART" id="SM00075">
    <property type="entry name" value="HYDRO"/>
    <property type="match status" value="1"/>
</dbReference>
<protein>
    <recommendedName>
        <fullName evidence="6">Hydrophobin</fullName>
    </recommendedName>
</protein>
<dbReference type="Pfam" id="PF01185">
    <property type="entry name" value="Hydrophobin"/>
    <property type="match status" value="1"/>
</dbReference>
<comment type="similarity">
    <text evidence="2 6">Belongs to the fungal hydrophobin family.</text>
</comment>
<feature type="region of interest" description="Disordered" evidence="7">
    <location>
        <begin position="1"/>
        <end position="86"/>
    </location>
</feature>
<evidence type="ECO:0000256" key="7">
    <source>
        <dbReference type="SAM" id="MobiDB-lite"/>
    </source>
</evidence>
<evidence type="ECO:0000256" key="3">
    <source>
        <dbReference type="ARBA" id="ARBA00022512"/>
    </source>
</evidence>
<dbReference type="AlphaFoldDB" id="A0A5C3N3C0"/>
<reference evidence="8 9" key="1">
    <citation type="journal article" date="2019" name="Nat. Ecol. Evol.">
        <title>Megaphylogeny resolves global patterns of mushroom evolution.</title>
        <authorList>
            <person name="Varga T."/>
            <person name="Krizsan K."/>
            <person name="Foldi C."/>
            <person name="Dima B."/>
            <person name="Sanchez-Garcia M."/>
            <person name="Sanchez-Ramirez S."/>
            <person name="Szollosi G.J."/>
            <person name="Szarkandi J.G."/>
            <person name="Papp V."/>
            <person name="Albert L."/>
            <person name="Andreopoulos W."/>
            <person name="Angelini C."/>
            <person name="Antonin V."/>
            <person name="Barry K.W."/>
            <person name="Bougher N.L."/>
            <person name="Buchanan P."/>
            <person name="Buyck B."/>
            <person name="Bense V."/>
            <person name="Catcheside P."/>
            <person name="Chovatia M."/>
            <person name="Cooper J."/>
            <person name="Damon W."/>
            <person name="Desjardin D."/>
            <person name="Finy P."/>
            <person name="Geml J."/>
            <person name="Haridas S."/>
            <person name="Hughes K."/>
            <person name="Justo A."/>
            <person name="Karasinski D."/>
            <person name="Kautmanova I."/>
            <person name="Kiss B."/>
            <person name="Kocsube S."/>
            <person name="Kotiranta H."/>
            <person name="LaButti K.M."/>
            <person name="Lechner B.E."/>
            <person name="Liimatainen K."/>
            <person name="Lipzen A."/>
            <person name="Lukacs Z."/>
            <person name="Mihaltcheva S."/>
            <person name="Morgado L.N."/>
            <person name="Niskanen T."/>
            <person name="Noordeloos M.E."/>
            <person name="Ohm R.A."/>
            <person name="Ortiz-Santana B."/>
            <person name="Ovrebo C."/>
            <person name="Racz N."/>
            <person name="Riley R."/>
            <person name="Savchenko A."/>
            <person name="Shiryaev A."/>
            <person name="Soop K."/>
            <person name="Spirin V."/>
            <person name="Szebenyi C."/>
            <person name="Tomsovsky M."/>
            <person name="Tulloss R.E."/>
            <person name="Uehling J."/>
            <person name="Grigoriev I.V."/>
            <person name="Vagvolgyi C."/>
            <person name="Papp T."/>
            <person name="Martin F.M."/>
            <person name="Miettinen O."/>
            <person name="Hibbett D.S."/>
            <person name="Nagy L.G."/>
        </authorList>
    </citation>
    <scope>NUCLEOTIDE SEQUENCE [LARGE SCALE GENOMIC DNA]</scope>
    <source>
        <strain evidence="8 9">OMC1185</strain>
    </source>
</reference>
<comment type="subcellular location">
    <subcellularLocation>
        <location evidence="1 6">Secreted</location>
        <location evidence="1 6">Cell wall</location>
    </subcellularLocation>
</comment>
<dbReference type="STRING" id="5364.A0A5C3N3C0"/>
<keyword evidence="6" id="KW-0732">Signal</keyword>
<dbReference type="InterPro" id="IPR001338">
    <property type="entry name" value="Class_I_Hydrophobin"/>
</dbReference>
<keyword evidence="4 6" id="KW-0964">Secreted</keyword>
<proteinExistence type="inferred from homology"/>
<keyword evidence="3 6" id="KW-0134">Cell wall</keyword>
<evidence type="ECO:0000256" key="2">
    <source>
        <dbReference type="ARBA" id="ARBA00010446"/>
    </source>
</evidence>
<evidence type="ECO:0000313" key="8">
    <source>
        <dbReference type="EMBL" id="TFK51495.1"/>
    </source>
</evidence>
<gene>
    <name evidence="8" type="ORF">OE88DRAFT_1629757</name>
</gene>
<evidence type="ECO:0000256" key="4">
    <source>
        <dbReference type="ARBA" id="ARBA00022525"/>
    </source>
</evidence>
<dbReference type="GO" id="GO:0005199">
    <property type="term" value="F:structural constituent of cell wall"/>
    <property type="evidence" value="ECO:0007669"/>
    <property type="project" value="InterPro"/>
</dbReference>